<accession>A0A177BUK7</accession>
<dbReference type="InParanoid" id="A0A177BUK7"/>
<dbReference type="GeneID" id="28769630"/>
<dbReference type="Proteomes" id="UP000077069">
    <property type="component" value="Unassembled WGS sequence"/>
</dbReference>
<protein>
    <submittedName>
        <fullName evidence="1">Uncharacterized protein</fullName>
    </submittedName>
</protein>
<organism evidence="1 2">
    <name type="scientific">Paraphaeosphaeria sporulosa</name>
    <dbReference type="NCBI Taxonomy" id="1460663"/>
    <lineage>
        <taxon>Eukaryota</taxon>
        <taxon>Fungi</taxon>
        <taxon>Dikarya</taxon>
        <taxon>Ascomycota</taxon>
        <taxon>Pezizomycotina</taxon>
        <taxon>Dothideomycetes</taxon>
        <taxon>Pleosporomycetidae</taxon>
        <taxon>Pleosporales</taxon>
        <taxon>Massarineae</taxon>
        <taxon>Didymosphaeriaceae</taxon>
        <taxon>Paraphaeosphaeria</taxon>
    </lineage>
</organism>
<sequence>MFLSVSVLNVPFRPENFSTALPSYANNPRELELRGHAARTRDNQGEGFQQWRSQGQTTDFSRLKSLRKSTVISTVWFNPSRDKPRGFWWNGDSRLGTYKLVPYSLEKLTMEFEYLMYTFPVGDMYYDTFVFWSPNQQQKGFGWILGISQHSPRYPTLKSLNLTEAKRLSIPGTLVPSRLWPQSRTLAEQDSHQYHQICL</sequence>
<evidence type="ECO:0000313" key="1">
    <source>
        <dbReference type="EMBL" id="OAF99143.1"/>
    </source>
</evidence>
<keyword evidence="2" id="KW-1185">Reference proteome</keyword>
<dbReference type="EMBL" id="KV441563">
    <property type="protein sequence ID" value="OAF99143.1"/>
    <property type="molecule type" value="Genomic_DNA"/>
</dbReference>
<reference evidence="1 2" key="1">
    <citation type="submission" date="2016-05" db="EMBL/GenBank/DDBJ databases">
        <title>Comparative analysis of secretome profiles of manganese(II)-oxidizing ascomycete fungi.</title>
        <authorList>
            <consortium name="DOE Joint Genome Institute"/>
            <person name="Zeiner C.A."/>
            <person name="Purvine S.O."/>
            <person name="Zink E.M."/>
            <person name="Wu S."/>
            <person name="Pasa-Tolic L."/>
            <person name="Chaput D.L."/>
            <person name="Haridas S."/>
            <person name="Grigoriev I.V."/>
            <person name="Santelli C.M."/>
            <person name="Hansel C.M."/>
        </authorList>
    </citation>
    <scope>NUCLEOTIDE SEQUENCE [LARGE SCALE GENOMIC DNA]</scope>
    <source>
        <strain evidence="1 2">AP3s5-JAC2a</strain>
    </source>
</reference>
<dbReference type="AlphaFoldDB" id="A0A177BUK7"/>
<dbReference type="RefSeq" id="XP_018029509.1">
    <property type="nucleotide sequence ID" value="XM_018186144.1"/>
</dbReference>
<proteinExistence type="predicted"/>
<evidence type="ECO:0000313" key="2">
    <source>
        <dbReference type="Proteomes" id="UP000077069"/>
    </source>
</evidence>
<gene>
    <name evidence="1" type="ORF">CC84DRAFT_419315</name>
</gene>
<name>A0A177BUK7_9PLEO</name>